<evidence type="ECO:0000256" key="3">
    <source>
        <dbReference type="ARBA" id="ARBA00012483"/>
    </source>
</evidence>
<dbReference type="AlphaFoldDB" id="A0A022Q572"/>
<dbReference type="EC" id="2.3.2.27" evidence="3"/>
<dbReference type="PANTHER" id="PTHR22937">
    <property type="entry name" value="E3 UBIQUITIN-PROTEIN LIGASE RNF165"/>
    <property type="match status" value="1"/>
</dbReference>
<reference evidence="11 12" key="1">
    <citation type="journal article" date="2013" name="Proc. Natl. Acad. Sci. U.S.A.">
        <title>Fine-scale variation in meiotic recombination in Mimulus inferred from population shotgun sequencing.</title>
        <authorList>
            <person name="Hellsten U."/>
            <person name="Wright K.M."/>
            <person name="Jenkins J."/>
            <person name="Shu S."/>
            <person name="Yuan Y."/>
            <person name="Wessler S.R."/>
            <person name="Schmutz J."/>
            <person name="Willis J.H."/>
            <person name="Rokhsar D.S."/>
        </authorList>
    </citation>
    <scope>NUCLEOTIDE SEQUENCE [LARGE SCALE GENOMIC DNA]</scope>
    <source>
        <strain evidence="12">cv. DUN x IM62</strain>
    </source>
</reference>
<dbReference type="PROSITE" id="PS50089">
    <property type="entry name" value="ZF_RING_2"/>
    <property type="match status" value="1"/>
</dbReference>
<dbReference type="InterPro" id="IPR024766">
    <property type="entry name" value="Znf_RING_H2"/>
</dbReference>
<dbReference type="SUPFAM" id="SSF57850">
    <property type="entry name" value="RING/U-box"/>
    <property type="match status" value="1"/>
</dbReference>
<dbReference type="Proteomes" id="UP000030748">
    <property type="component" value="Unassembled WGS sequence"/>
</dbReference>
<dbReference type="EMBL" id="KI632182">
    <property type="protein sequence ID" value="EYU23121.1"/>
    <property type="molecule type" value="Genomic_DNA"/>
</dbReference>
<keyword evidence="7" id="KW-0833">Ubl conjugation pathway</keyword>
<keyword evidence="5" id="KW-0479">Metal-binding</keyword>
<evidence type="ECO:0000259" key="10">
    <source>
        <dbReference type="PROSITE" id="PS50089"/>
    </source>
</evidence>
<dbReference type="GO" id="GO:0008270">
    <property type="term" value="F:zinc ion binding"/>
    <property type="evidence" value="ECO:0007669"/>
    <property type="project" value="UniProtKB-KW"/>
</dbReference>
<keyword evidence="6 9" id="KW-0863">Zinc-finger</keyword>
<evidence type="ECO:0000256" key="7">
    <source>
        <dbReference type="ARBA" id="ARBA00022786"/>
    </source>
</evidence>
<keyword evidence="4" id="KW-0808">Transferase</keyword>
<dbReference type="Pfam" id="PF12678">
    <property type="entry name" value="zf-rbx1"/>
    <property type="match status" value="1"/>
</dbReference>
<evidence type="ECO:0000313" key="12">
    <source>
        <dbReference type="Proteomes" id="UP000030748"/>
    </source>
</evidence>
<dbReference type="InterPro" id="IPR001841">
    <property type="entry name" value="Znf_RING"/>
</dbReference>
<keyword evidence="8" id="KW-0862">Zinc</keyword>
<evidence type="ECO:0000256" key="5">
    <source>
        <dbReference type="ARBA" id="ARBA00022723"/>
    </source>
</evidence>
<dbReference type="GO" id="GO:0061630">
    <property type="term" value="F:ubiquitin protein ligase activity"/>
    <property type="evidence" value="ECO:0000318"/>
    <property type="project" value="GO_Central"/>
</dbReference>
<evidence type="ECO:0000256" key="1">
    <source>
        <dbReference type="ARBA" id="ARBA00000900"/>
    </source>
</evidence>
<accession>A0A022Q572</accession>
<proteinExistence type="predicted"/>
<organism evidence="11 12">
    <name type="scientific">Erythranthe guttata</name>
    <name type="common">Yellow monkey flower</name>
    <name type="synonym">Mimulus guttatus</name>
    <dbReference type="NCBI Taxonomy" id="4155"/>
    <lineage>
        <taxon>Eukaryota</taxon>
        <taxon>Viridiplantae</taxon>
        <taxon>Streptophyta</taxon>
        <taxon>Embryophyta</taxon>
        <taxon>Tracheophyta</taxon>
        <taxon>Spermatophyta</taxon>
        <taxon>Magnoliopsida</taxon>
        <taxon>eudicotyledons</taxon>
        <taxon>Gunneridae</taxon>
        <taxon>Pentapetalae</taxon>
        <taxon>asterids</taxon>
        <taxon>lamiids</taxon>
        <taxon>Lamiales</taxon>
        <taxon>Phrymaceae</taxon>
        <taxon>Erythranthe</taxon>
    </lineage>
</organism>
<feature type="non-terminal residue" evidence="11">
    <location>
        <position position="1"/>
    </location>
</feature>
<dbReference type="Gene3D" id="3.30.40.10">
    <property type="entry name" value="Zinc/RING finger domain, C3HC4 (zinc finger)"/>
    <property type="match status" value="1"/>
</dbReference>
<dbReference type="InterPro" id="IPR013083">
    <property type="entry name" value="Znf_RING/FYVE/PHD"/>
</dbReference>
<evidence type="ECO:0000256" key="9">
    <source>
        <dbReference type="PROSITE-ProRule" id="PRU00175"/>
    </source>
</evidence>
<gene>
    <name evidence="11" type="ORF">MIMGU_mgv1a021172mg</name>
</gene>
<sequence>YSPDLVFGPSIFDEYHTHPNYDTGDFSSELLHFDFDFDYDGDFTLPFDMDFEYGYGDGLSDEIISKYLQTKRVSSWGGDGINNIIGEICVVCQDELCQLQQNETVIAALDFCGHEYHFDCIKQWLQQKNTCPLCKAQGIVL</sequence>
<dbReference type="PANTHER" id="PTHR22937:SF163">
    <property type="entry name" value="RING-TYPE E3 UBIQUITIN TRANSFERASE"/>
    <property type="match status" value="1"/>
</dbReference>
<dbReference type="InterPro" id="IPR045191">
    <property type="entry name" value="MBR1/2-like"/>
</dbReference>
<dbReference type="eggNOG" id="KOG0800">
    <property type="taxonomic scope" value="Eukaryota"/>
</dbReference>
<comment type="catalytic activity">
    <reaction evidence="1">
        <text>S-ubiquitinyl-[E2 ubiquitin-conjugating enzyme]-L-cysteine + [acceptor protein]-L-lysine = [E2 ubiquitin-conjugating enzyme]-L-cysteine + N(6)-ubiquitinyl-[acceptor protein]-L-lysine.</text>
        <dbReference type="EC" id="2.3.2.27"/>
    </reaction>
</comment>
<feature type="domain" description="RING-type" evidence="10">
    <location>
        <begin position="89"/>
        <end position="135"/>
    </location>
</feature>
<evidence type="ECO:0000256" key="6">
    <source>
        <dbReference type="ARBA" id="ARBA00022771"/>
    </source>
</evidence>
<name>A0A022Q572_ERYGU</name>
<evidence type="ECO:0000256" key="8">
    <source>
        <dbReference type="ARBA" id="ARBA00022833"/>
    </source>
</evidence>
<comment type="pathway">
    <text evidence="2">Protein modification; protein ubiquitination.</text>
</comment>
<evidence type="ECO:0000256" key="2">
    <source>
        <dbReference type="ARBA" id="ARBA00004906"/>
    </source>
</evidence>
<keyword evidence="12" id="KW-1185">Reference proteome</keyword>
<protein>
    <recommendedName>
        <fullName evidence="3">RING-type E3 ubiquitin transferase</fullName>
        <ecNumber evidence="3">2.3.2.27</ecNumber>
    </recommendedName>
</protein>
<evidence type="ECO:0000256" key="4">
    <source>
        <dbReference type="ARBA" id="ARBA00022679"/>
    </source>
</evidence>
<evidence type="ECO:0000313" key="11">
    <source>
        <dbReference type="EMBL" id="EYU23121.1"/>
    </source>
</evidence>
<dbReference type="SMART" id="SM00184">
    <property type="entry name" value="RING"/>
    <property type="match status" value="1"/>
</dbReference>